<protein>
    <recommendedName>
        <fullName evidence="6">Ferritin</fullName>
        <ecNumber evidence="6">1.16.3.1</ecNumber>
    </recommendedName>
</protein>
<evidence type="ECO:0000313" key="9">
    <source>
        <dbReference type="WBParaSite" id="PgB01_g030_t01"/>
    </source>
</evidence>
<sequence>MQLKKKHPCRYFLELCAEMSRGNMSQIRQNYHVDSENSINEKINELLHASYVYLGIAFHFDRDDVALPNIHRYFMKLSERKKEIADKLMKYQNTRGGRVVFASIEKPVRDDWGSVRDAFEDALEMEKALNASFMHLHTIAETTDDAHLSDFVEEDLLEPQVKQMKEMGDLLSEVKMAGPGLGEYLFERESFHS</sequence>
<organism evidence="8 9">
    <name type="scientific">Parascaris univalens</name>
    <name type="common">Nematode worm</name>
    <dbReference type="NCBI Taxonomy" id="6257"/>
    <lineage>
        <taxon>Eukaryota</taxon>
        <taxon>Metazoa</taxon>
        <taxon>Ecdysozoa</taxon>
        <taxon>Nematoda</taxon>
        <taxon>Chromadorea</taxon>
        <taxon>Rhabditida</taxon>
        <taxon>Spirurina</taxon>
        <taxon>Ascaridomorpha</taxon>
        <taxon>Ascaridoidea</taxon>
        <taxon>Ascarididae</taxon>
        <taxon>Parascaris</taxon>
    </lineage>
</organism>
<dbReference type="FunFam" id="1.20.1260.10:FF:000002">
    <property type="entry name" value="Ferritin, mitochondrial"/>
    <property type="match status" value="1"/>
</dbReference>
<dbReference type="GO" id="GO:0004322">
    <property type="term" value="F:ferroxidase activity"/>
    <property type="evidence" value="ECO:0007669"/>
    <property type="project" value="UniProtKB-EC"/>
</dbReference>
<comment type="catalytic activity">
    <reaction evidence="6">
        <text>4 Fe(2+) + O2 + 4 H(+) = 4 Fe(3+) + 2 H2O</text>
        <dbReference type="Rhea" id="RHEA:11148"/>
        <dbReference type="ChEBI" id="CHEBI:15377"/>
        <dbReference type="ChEBI" id="CHEBI:15378"/>
        <dbReference type="ChEBI" id="CHEBI:15379"/>
        <dbReference type="ChEBI" id="CHEBI:29033"/>
        <dbReference type="ChEBI" id="CHEBI:29034"/>
        <dbReference type="EC" id="1.16.3.1"/>
    </reaction>
</comment>
<dbReference type="GO" id="GO:0006826">
    <property type="term" value="P:iron ion transport"/>
    <property type="evidence" value="ECO:0007669"/>
    <property type="project" value="InterPro"/>
</dbReference>
<comment type="function">
    <text evidence="6">Stores iron in a soluble, non-toxic, readily available form. Important for iron homeostasis. Iron is taken up in the ferrous form and deposited as ferric hydroxides after oxidation.</text>
</comment>
<proteinExistence type="inferred from homology"/>
<dbReference type="Proteomes" id="UP000887569">
    <property type="component" value="Unplaced"/>
</dbReference>
<evidence type="ECO:0000256" key="6">
    <source>
        <dbReference type="RuleBase" id="RU361145"/>
    </source>
</evidence>
<dbReference type="PROSITE" id="PS50905">
    <property type="entry name" value="FERRITIN_LIKE"/>
    <property type="match status" value="1"/>
</dbReference>
<keyword evidence="4 5" id="KW-0408">Iron</keyword>
<evidence type="ECO:0000313" key="8">
    <source>
        <dbReference type="Proteomes" id="UP000887569"/>
    </source>
</evidence>
<feature type="domain" description="Ferritin-like diiron" evidence="7">
    <location>
        <begin position="29"/>
        <end position="178"/>
    </location>
</feature>
<evidence type="ECO:0000256" key="1">
    <source>
        <dbReference type="ARBA" id="ARBA00007513"/>
    </source>
</evidence>
<evidence type="ECO:0000256" key="5">
    <source>
        <dbReference type="PIRSR" id="PIRSR601519-1"/>
    </source>
</evidence>
<dbReference type="Pfam" id="PF00210">
    <property type="entry name" value="Ferritin"/>
    <property type="match status" value="1"/>
</dbReference>
<evidence type="ECO:0000256" key="3">
    <source>
        <dbReference type="ARBA" id="ARBA00022723"/>
    </source>
</evidence>
<dbReference type="CDD" id="cd01056">
    <property type="entry name" value="Euk_Ferritin"/>
    <property type="match status" value="1"/>
</dbReference>
<dbReference type="PANTHER" id="PTHR11431">
    <property type="entry name" value="FERRITIN"/>
    <property type="match status" value="1"/>
</dbReference>
<feature type="binding site" evidence="5">
    <location>
        <position position="126"/>
    </location>
    <ligand>
        <name>Fe cation</name>
        <dbReference type="ChEBI" id="CHEBI:24875"/>
        <label>1</label>
    </ligand>
</feature>
<keyword evidence="8" id="KW-1185">Reference proteome</keyword>
<feature type="binding site" evidence="5">
    <location>
        <position position="160"/>
    </location>
    <ligand>
        <name>Fe cation</name>
        <dbReference type="ChEBI" id="CHEBI:24875"/>
        <label>1</label>
    </ligand>
</feature>
<keyword evidence="2 6" id="KW-0409">Iron storage</keyword>
<keyword evidence="6" id="KW-0560">Oxidoreductase</keyword>
<dbReference type="InterPro" id="IPR001519">
    <property type="entry name" value="Ferritin"/>
</dbReference>
<dbReference type="AlphaFoldDB" id="A0A914ZEK8"/>
<name>A0A914ZEK8_PARUN</name>
<dbReference type="GO" id="GO:0006879">
    <property type="term" value="P:intracellular iron ion homeostasis"/>
    <property type="evidence" value="ECO:0007669"/>
    <property type="project" value="UniProtKB-KW"/>
</dbReference>
<dbReference type="GO" id="GO:0005737">
    <property type="term" value="C:cytoplasm"/>
    <property type="evidence" value="ECO:0007669"/>
    <property type="project" value="TreeGrafter"/>
</dbReference>
<dbReference type="InterPro" id="IPR009078">
    <property type="entry name" value="Ferritin-like_SF"/>
</dbReference>
<dbReference type="EC" id="1.16.3.1" evidence="6"/>
<evidence type="ECO:0000256" key="2">
    <source>
        <dbReference type="ARBA" id="ARBA00022434"/>
    </source>
</evidence>
<dbReference type="GO" id="GO:0008199">
    <property type="term" value="F:ferric iron binding"/>
    <property type="evidence" value="ECO:0007669"/>
    <property type="project" value="InterPro"/>
</dbReference>
<keyword evidence="3 5" id="KW-0479">Metal-binding</keyword>
<dbReference type="SUPFAM" id="SSF47240">
    <property type="entry name" value="Ferritin-like"/>
    <property type="match status" value="1"/>
</dbReference>
<dbReference type="PANTHER" id="PTHR11431:SF75">
    <property type="entry name" value="FERRITIN"/>
    <property type="match status" value="1"/>
</dbReference>
<dbReference type="InterPro" id="IPR012347">
    <property type="entry name" value="Ferritin-like"/>
</dbReference>
<dbReference type="InterPro" id="IPR008331">
    <property type="entry name" value="Ferritin_DPS_dom"/>
</dbReference>
<dbReference type="Gene3D" id="1.20.1260.10">
    <property type="match status" value="1"/>
</dbReference>
<evidence type="ECO:0000259" key="7">
    <source>
        <dbReference type="PROSITE" id="PS50905"/>
    </source>
</evidence>
<accession>A0A914ZEK8</accession>
<evidence type="ECO:0000256" key="4">
    <source>
        <dbReference type="ARBA" id="ARBA00023004"/>
    </source>
</evidence>
<reference evidence="9" key="1">
    <citation type="submission" date="2022-11" db="UniProtKB">
        <authorList>
            <consortium name="WormBaseParasite"/>
        </authorList>
    </citation>
    <scope>IDENTIFICATION</scope>
</reference>
<dbReference type="GO" id="GO:0008198">
    <property type="term" value="F:ferrous iron binding"/>
    <property type="evidence" value="ECO:0007669"/>
    <property type="project" value="TreeGrafter"/>
</dbReference>
<comment type="similarity">
    <text evidence="1 6">Belongs to the ferritin family.</text>
</comment>
<dbReference type="InterPro" id="IPR009040">
    <property type="entry name" value="Ferritin-like_diiron"/>
</dbReference>
<dbReference type="WBParaSite" id="PgB01_g030_t01">
    <property type="protein sequence ID" value="PgB01_g030_t01"/>
    <property type="gene ID" value="PgB01_g030"/>
</dbReference>